<dbReference type="EMBL" id="CP060201">
    <property type="protein sequence ID" value="QNH80717.1"/>
    <property type="molecule type" value="Genomic_DNA"/>
</dbReference>
<protein>
    <submittedName>
        <fullName evidence="1">Uncharacterized protein</fullName>
    </submittedName>
</protein>
<evidence type="ECO:0000313" key="1">
    <source>
        <dbReference type="EMBL" id="QNH80717.1"/>
    </source>
</evidence>
<reference evidence="2" key="1">
    <citation type="journal article" date="2020" name="Microbiol. Resour. Announc.">
        <title>Complete genome sequences of four natural Pseudomonas isolates that catabolize a wide range of aromatic compounds relevant to lignin valorization.</title>
        <authorList>
            <person name="Hatmaker E.A."/>
            <person name="Presley G."/>
            <person name="Cannon O."/>
            <person name="Guss A.M."/>
            <person name="Elkins J.G."/>
        </authorList>
    </citation>
    <scope>NUCLEOTIDE SEQUENCE [LARGE SCALE GENOMIC DNA]</scope>
    <source>
        <strain evidence="2">H1F5C</strain>
    </source>
</reference>
<sequence>MLGAIATGRHELVKPYHEVLFAGIEEGYGIRNGHNLPLSSNLRYAAFGLSIIGDWLAPPLDLEKHALPRDLAWGQLVANWRNPDPEVLLPALLLACDTHVERIALTEREDDSGKFEFGSVFLAVHPTEILAVLRLRDLLGLPNPKEIDHPLMKTPYAAITCLPGAVTERDELLEQFLAVVRQRDPQVLPAGL</sequence>
<dbReference type="AlphaFoldDB" id="A0A7G8YVU2"/>
<proteinExistence type="predicted"/>
<evidence type="ECO:0000313" key="2">
    <source>
        <dbReference type="Proteomes" id="UP000515277"/>
    </source>
</evidence>
<accession>A0A7G8YVU2</accession>
<organism evidence="1 2">
    <name type="scientific">Pseudomonas protegens</name>
    <dbReference type="NCBI Taxonomy" id="380021"/>
    <lineage>
        <taxon>Bacteria</taxon>
        <taxon>Pseudomonadati</taxon>
        <taxon>Pseudomonadota</taxon>
        <taxon>Gammaproteobacteria</taxon>
        <taxon>Pseudomonadales</taxon>
        <taxon>Pseudomonadaceae</taxon>
        <taxon>Pseudomonas</taxon>
    </lineage>
</organism>
<name>A0A7G8YVU2_9PSED</name>
<dbReference type="Proteomes" id="UP000515277">
    <property type="component" value="Chromosome"/>
</dbReference>
<gene>
    <name evidence="1" type="ORF">GGI48_21310</name>
</gene>